<dbReference type="InterPro" id="IPR006059">
    <property type="entry name" value="SBP"/>
</dbReference>
<dbReference type="EMBL" id="JACIDJ010000002">
    <property type="protein sequence ID" value="MBB3898197.1"/>
    <property type="molecule type" value="Genomic_DNA"/>
</dbReference>
<protein>
    <submittedName>
        <fullName evidence="2">Putative spermidine/putrescine transport system substrate-binding protein</fullName>
    </submittedName>
</protein>
<evidence type="ECO:0000313" key="3">
    <source>
        <dbReference type="Proteomes" id="UP000553193"/>
    </source>
</evidence>
<dbReference type="Pfam" id="PF13416">
    <property type="entry name" value="SBP_bac_8"/>
    <property type="match status" value="1"/>
</dbReference>
<name>A0A840AAS6_9PROT</name>
<dbReference type="PANTHER" id="PTHR30222">
    <property type="entry name" value="SPERMIDINE/PUTRESCINE-BINDING PERIPLASMIC PROTEIN"/>
    <property type="match status" value="1"/>
</dbReference>
<evidence type="ECO:0000313" key="2">
    <source>
        <dbReference type="EMBL" id="MBB3898197.1"/>
    </source>
</evidence>
<evidence type="ECO:0000256" key="1">
    <source>
        <dbReference type="ARBA" id="ARBA00022729"/>
    </source>
</evidence>
<dbReference type="AlphaFoldDB" id="A0A840AAS6"/>
<dbReference type="PANTHER" id="PTHR30222:SF2">
    <property type="entry name" value="ABC TRANSPORTER SUBSTRATE-BINDING PROTEIN"/>
    <property type="match status" value="1"/>
</dbReference>
<comment type="caution">
    <text evidence="2">The sequence shown here is derived from an EMBL/GenBank/DDBJ whole genome shotgun (WGS) entry which is preliminary data.</text>
</comment>
<dbReference type="Proteomes" id="UP000553193">
    <property type="component" value="Unassembled WGS sequence"/>
</dbReference>
<organism evidence="2 3">
    <name type="scientific">Roseococcus suduntuyensis</name>
    <dbReference type="NCBI Taxonomy" id="455361"/>
    <lineage>
        <taxon>Bacteria</taxon>
        <taxon>Pseudomonadati</taxon>
        <taxon>Pseudomonadota</taxon>
        <taxon>Alphaproteobacteria</taxon>
        <taxon>Acetobacterales</taxon>
        <taxon>Roseomonadaceae</taxon>
        <taxon>Roseococcus</taxon>
    </lineage>
</organism>
<dbReference type="RefSeq" id="WP_184383280.1">
    <property type="nucleotide sequence ID" value="NZ_JACIDJ010000002.1"/>
</dbReference>
<reference evidence="2 3" key="1">
    <citation type="submission" date="2020-08" db="EMBL/GenBank/DDBJ databases">
        <title>Genomic Encyclopedia of Type Strains, Phase IV (KMG-IV): sequencing the most valuable type-strain genomes for metagenomic binning, comparative biology and taxonomic classification.</title>
        <authorList>
            <person name="Goeker M."/>
        </authorList>
    </citation>
    <scope>NUCLEOTIDE SEQUENCE [LARGE SCALE GENOMIC DNA]</scope>
    <source>
        <strain evidence="2 3">DSM 19979</strain>
    </source>
</reference>
<dbReference type="SUPFAM" id="SSF53850">
    <property type="entry name" value="Periplasmic binding protein-like II"/>
    <property type="match status" value="1"/>
</dbReference>
<gene>
    <name evidence="2" type="ORF">GGQ83_001634</name>
</gene>
<proteinExistence type="predicted"/>
<dbReference type="Gene3D" id="3.40.190.10">
    <property type="entry name" value="Periplasmic binding protein-like II"/>
    <property type="match status" value="2"/>
</dbReference>
<dbReference type="InterPro" id="IPR006311">
    <property type="entry name" value="TAT_signal"/>
</dbReference>
<keyword evidence="1" id="KW-0732">Signal</keyword>
<keyword evidence="3" id="KW-1185">Reference proteome</keyword>
<sequence length="374" mass="41689">MTQEPAQDHLDALDHFRERTEGRVIDRRGFLAICAAIGMPAGLARLTPAAAQGTNRELVLVNWGGDAVRGMRAHFVEPYIRANPGRRVAIDGTGPSSGRIRLMVQSGRVTWDVMDRNLHTALELGRENILEDIDYAIVDRSKVRPEHANQWGIGNYTYAHVLTYNTRRWGGRVPTTWKDVWDLRGFPGRRAFRRTIDGALEAALMADGVAKESIYPIDMKRALDGHKAIKNQTIYYNAIAEGQAAFRDNEVQLGLLLNTRSWPLKNDTNGVCDYTFNEGIVWVAAWMVPKGAQGGRAIWEFIASTQEPQRQIELLRSNGYGPVNPAASAALPEDLRPLDPGREENYARMLPGGVAWYAEHATNALQQYLDAISS</sequence>
<dbReference type="PROSITE" id="PS51318">
    <property type="entry name" value="TAT"/>
    <property type="match status" value="1"/>
</dbReference>
<accession>A0A840AAS6</accession>